<keyword evidence="6 11" id="KW-0378">Hydrolase</keyword>
<evidence type="ECO:0000256" key="12">
    <source>
        <dbReference type="SAM" id="MobiDB-lite"/>
    </source>
</evidence>
<evidence type="ECO:0000313" key="14">
    <source>
        <dbReference type="EMBL" id="PWW80638.1"/>
    </source>
</evidence>
<comment type="caution">
    <text evidence="14">The sequence shown here is derived from an EMBL/GenBank/DDBJ whole genome shotgun (WGS) entry which is preliminary data.</text>
</comment>
<organism evidence="14 15">
    <name type="scientific">Tuber magnatum</name>
    <name type="common">white Piedmont truffle</name>
    <dbReference type="NCBI Taxonomy" id="42249"/>
    <lineage>
        <taxon>Eukaryota</taxon>
        <taxon>Fungi</taxon>
        <taxon>Dikarya</taxon>
        <taxon>Ascomycota</taxon>
        <taxon>Pezizomycotina</taxon>
        <taxon>Pezizomycetes</taxon>
        <taxon>Pezizales</taxon>
        <taxon>Tuberaceae</taxon>
        <taxon>Tuber</taxon>
    </lineage>
</organism>
<evidence type="ECO:0000256" key="6">
    <source>
        <dbReference type="ARBA" id="ARBA00022801"/>
    </source>
</evidence>
<protein>
    <recommendedName>
        <fullName evidence="11">Cysteine protease</fullName>
        <ecNumber evidence="11">3.4.22.-</ecNumber>
    </recommendedName>
</protein>
<keyword evidence="11" id="KW-0539">Nucleus</keyword>
<dbReference type="EMBL" id="PYWC01000002">
    <property type="protein sequence ID" value="PWW80638.1"/>
    <property type="molecule type" value="Genomic_DNA"/>
</dbReference>
<proteinExistence type="inferred from homology"/>
<comment type="similarity">
    <text evidence="2 11">Belongs to the peptidase C54 family.</text>
</comment>
<feature type="region of interest" description="Disordered" evidence="12">
    <location>
        <begin position="38"/>
        <end position="80"/>
    </location>
</feature>
<dbReference type="PANTHER" id="PTHR22624">
    <property type="entry name" value="CYSTEINE PROTEASE ATG4"/>
    <property type="match status" value="1"/>
</dbReference>
<evidence type="ECO:0000256" key="4">
    <source>
        <dbReference type="ARBA" id="ARBA00022490"/>
    </source>
</evidence>
<dbReference type="STRING" id="42249.A0A317T1R8"/>
<dbReference type="GO" id="GO:0000423">
    <property type="term" value="P:mitophagy"/>
    <property type="evidence" value="ECO:0007669"/>
    <property type="project" value="TreeGrafter"/>
</dbReference>
<dbReference type="EC" id="3.4.22.-" evidence="11"/>
<dbReference type="GO" id="GO:0000045">
    <property type="term" value="P:autophagosome assembly"/>
    <property type="evidence" value="ECO:0007669"/>
    <property type="project" value="TreeGrafter"/>
</dbReference>
<dbReference type="PANTHER" id="PTHR22624:SF49">
    <property type="entry name" value="CYSTEINE PROTEASE"/>
    <property type="match status" value="1"/>
</dbReference>
<dbReference type="Pfam" id="PF03416">
    <property type="entry name" value="Peptidase_C54"/>
    <property type="match status" value="1"/>
</dbReference>
<dbReference type="GO" id="GO:0016485">
    <property type="term" value="P:protein processing"/>
    <property type="evidence" value="ECO:0007669"/>
    <property type="project" value="TreeGrafter"/>
</dbReference>
<dbReference type="GO" id="GO:0000407">
    <property type="term" value="C:phagophore assembly site"/>
    <property type="evidence" value="ECO:0007669"/>
    <property type="project" value="UniProtKB-SubCell"/>
</dbReference>
<evidence type="ECO:0000256" key="11">
    <source>
        <dbReference type="RuleBase" id="RU363115"/>
    </source>
</evidence>
<evidence type="ECO:0000256" key="3">
    <source>
        <dbReference type="ARBA" id="ARBA00022448"/>
    </source>
</evidence>
<comment type="function">
    <text evidence="11">Required for selective autophagic degradation of the nucleus (nucleophagy) as well as for mitophagy which contributes to regulate mitochondrial quantity and quality by eliminating the mitochondria to a basal level to fulfill cellular energy requirements and preventing excess ROS production.</text>
</comment>
<evidence type="ECO:0000256" key="7">
    <source>
        <dbReference type="ARBA" id="ARBA00022807"/>
    </source>
</evidence>
<keyword evidence="5 11" id="KW-0645">Protease</keyword>
<name>A0A317T1R8_9PEZI</name>
<dbReference type="OrthoDB" id="2960936at2759"/>
<sequence length="428" mass="48475">MSLPNFDFQRLLQKFLWDPEPKNTDPMNSIWCLGQEYPSTGLPPSSPPPPPSTENSMIGDYHNYRETEGSNKGQEAGGDTGWPKAFLDDFESTLWMTYRSDFKPIPRVADYNDRLTLLTSIRSHLDKAEGFTSDSGWGCMIRSGQAVIANALAHLRLGRGREGPLSSYPRIAELTVTAGWRRGMRLEEEKRLLALFADDPRAPFSIHKFVRHGEVECGKNPGEWFGPSAAAMCIQALTHAYGPAGLRVYQTNSNDLYEEDFRKIAVVNGVFKPTLVLAGIRLGIERITNIYYEPLAACLRMPQTVGIAGGRPSSSHYFIAVQGENFFYLDPHTCRPILPFKENPQDYTEEEIDTCHTRRIRRLHIREMDPSMLIAFLIKDEADWKDWRRRISEPEKKVIHVSDSEPSGSWAPREAAIDEVEAFGDDDF</sequence>
<evidence type="ECO:0000256" key="9">
    <source>
        <dbReference type="ARBA" id="ARBA00023006"/>
    </source>
</evidence>
<dbReference type="InterPro" id="IPR005078">
    <property type="entry name" value="Peptidase_C54"/>
</dbReference>
<dbReference type="SUPFAM" id="SSF54001">
    <property type="entry name" value="Cysteine proteinases"/>
    <property type="match status" value="1"/>
</dbReference>
<evidence type="ECO:0000313" key="15">
    <source>
        <dbReference type="Proteomes" id="UP000246991"/>
    </source>
</evidence>
<dbReference type="Proteomes" id="UP000246991">
    <property type="component" value="Unassembled WGS sequence"/>
</dbReference>
<evidence type="ECO:0000256" key="1">
    <source>
        <dbReference type="ARBA" id="ARBA00004329"/>
    </source>
</evidence>
<dbReference type="GO" id="GO:0019786">
    <property type="term" value="F:protein-phosphatidylethanolamide deconjugating activity"/>
    <property type="evidence" value="ECO:0007669"/>
    <property type="project" value="InterPro"/>
</dbReference>
<comment type="catalytic activity">
    <reaction evidence="10">
        <text>[protein]-C-terminal L-amino acid-glycyl-phosphatidylethanolamide + H2O = [protein]-C-terminal L-amino acid-glycine + a 1,2-diacyl-sn-glycero-3-phosphoethanolamine</text>
        <dbReference type="Rhea" id="RHEA:67548"/>
        <dbReference type="Rhea" id="RHEA-COMP:17323"/>
        <dbReference type="Rhea" id="RHEA-COMP:17324"/>
        <dbReference type="ChEBI" id="CHEBI:15377"/>
        <dbReference type="ChEBI" id="CHEBI:64612"/>
        <dbReference type="ChEBI" id="CHEBI:172940"/>
        <dbReference type="ChEBI" id="CHEBI:172941"/>
    </reaction>
    <physiologicalReaction direction="left-to-right" evidence="10">
        <dbReference type="Rhea" id="RHEA:67549"/>
    </physiologicalReaction>
</comment>
<dbReference type="GO" id="GO:0035973">
    <property type="term" value="P:aggrephagy"/>
    <property type="evidence" value="ECO:0007669"/>
    <property type="project" value="TreeGrafter"/>
</dbReference>
<feature type="domain" description="Peptidase C54 catalytic" evidence="13">
    <location>
        <begin position="84"/>
        <end position="389"/>
    </location>
</feature>
<dbReference type="AlphaFoldDB" id="A0A317T1R8"/>
<dbReference type="InterPro" id="IPR046792">
    <property type="entry name" value="Peptidase_C54_cat"/>
</dbReference>
<keyword evidence="3" id="KW-0813">Transport</keyword>
<keyword evidence="9" id="KW-0072">Autophagy</keyword>
<evidence type="ECO:0000256" key="8">
    <source>
        <dbReference type="ARBA" id="ARBA00022927"/>
    </source>
</evidence>
<reference evidence="14 15" key="1">
    <citation type="submission" date="2018-03" db="EMBL/GenBank/DDBJ databases">
        <title>Genomes of Pezizomycetes fungi and the evolution of truffles.</title>
        <authorList>
            <person name="Murat C."/>
            <person name="Payen T."/>
            <person name="Noel B."/>
            <person name="Kuo A."/>
            <person name="Martin F.M."/>
        </authorList>
    </citation>
    <scope>NUCLEOTIDE SEQUENCE [LARGE SCALE GENOMIC DNA]</scope>
    <source>
        <strain evidence="14">091103-1</strain>
    </source>
</reference>
<dbReference type="InterPro" id="IPR038765">
    <property type="entry name" value="Papain-like_cys_pep_sf"/>
</dbReference>
<evidence type="ECO:0000259" key="13">
    <source>
        <dbReference type="Pfam" id="PF03416"/>
    </source>
</evidence>
<dbReference type="GO" id="GO:0034727">
    <property type="term" value="P:piecemeal microautophagy of the nucleus"/>
    <property type="evidence" value="ECO:0007669"/>
    <property type="project" value="TreeGrafter"/>
</dbReference>
<keyword evidence="8" id="KW-0653">Protein transport</keyword>
<dbReference type="GO" id="GO:0015031">
    <property type="term" value="P:protein transport"/>
    <property type="evidence" value="ECO:0007669"/>
    <property type="project" value="UniProtKB-KW"/>
</dbReference>
<keyword evidence="7" id="KW-0788">Thiol protease</keyword>
<dbReference type="GO" id="GO:0005634">
    <property type="term" value="C:nucleus"/>
    <property type="evidence" value="ECO:0007669"/>
    <property type="project" value="UniProtKB-SubCell"/>
</dbReference>
<dbReference type="GO" id="GO:0004197">
    <property type="term" value="F:cysteine-type endopeptidase activity"/>
    <property type="evidence" value="ECO:0007669"/>
    <property type="project" value="TreeGrafter"/>
</dbReference>
<evidence type="ECO:0000256" key="2">
    <source>
        <dbReference type="ARBA" id="ARBA00010958"/>
    </source>
</evidence>
<gene>
    <name evidence="14" type="ORF">C7212DRAFT_341329</name>
</gene>
<evidence type="ECO:0000256" key="10">
    <source>
        <dbReference type="ARBA" id="ARBA00029362"/>
    </source>
</evidence>
<evidence type="ECO:0000256" key="5">
    <source>
        <dbReference type="ARBA" id="ARBA00022670"/>
    </source>
</evidence>
<accession>A0A317T1R8</accession>
<comment type="subcellular location">
    <subcellularLocation>
        <location evidence="11">Nucleus</location>
    </subcellularLocation>
    <subcellularLocation>
        <location evidence="11">Cytoplasm</location>
    </subcellularLocation>
    <subcellularLocation>
        <location evidence="1">Preautophagosomal structure</location>
    </subcellularLocation>
</comment>
<keyword evidence="15" id="KW-1185">Reference proteome</keyword>
<keyword evidence="4 11" id="KW-0963">Cytoplasm</keyword>